<dbReference type="Gene3D" id="3.30.700.10">
    <property type="entry name" value="Glycoprotein, Type 4 Pilin"/>
    <property type="match status" value="1"/>
</dbReference>
<reference evidence="4 5" key="1">
    <citation type="submission" date="2019-02" db="EMBL/GenBank/DDBJ databases">
        <title>Deep-cultivation of Planctomycetes and their phenomic and genomic characterization uncovers novel biology.</title>
        <authorList>
            <person name="Wiegand S."/>
            <person name="Jogler M."/>
            <person name="Boedeker C."/>
            <person name="Pinto D."/>
            <person name="Vollmers J."/>
            <person name="Rivas-Marin E."/>
            <person name="Kohn T."/>
            <person name="Peeters S.H."/>
            <person name="Heuer A."/>
            <person name="Rast P."/>
            <person name="Oberbeckmann S."/>
            <person name="Bunk B."/>
            <person name="Jeske O."/>
            <person name="Meyerdierks A."/>
            <person name="Storesund J.E."/>
            <person name="Kallscheuer N."/>
            <person name="Luecker S."/>
            <person name="Lage O.M."/>
            <person name="Pohl T."/>
            <person name="Merkel B.J."/>
            <person name="Hornburger P."/>
            <person name="Mueller R.-W."/>
            <person name="Bruemmer F."/>
            <person name="Labrenz M."/>
            <person name="Spormann A.M."/>
            <person name="Op den Camp H."/>
            <person name="Overmann J."/>
            <person name="Amann R."/>
            <person name="Jetten M.S.M."/>
            <person name="Mascher T."/>
            <person name="Medema M.H."/>
            <person name="Devos D.P."/>
            <person name="Kaster A.-K."/>
            <person name="Ovreas L."/>
            <person name="Rohde M."/>
            <person name="Galperin M.Y."/>
            <person name="Jogler C."/>
        </authorList>
    </citation>
    <scope>NUCLEOTIDE SEQUENCE [LARGE SCALE GENOMIC DNA]</scope>
    <source>
        <strain evidence="4 5">K23_9</strain>
    </source>
</reference>
<organism evidence="4 5">
    <name type="scientific">Stieleria marina</name>
    <dbReference type="NCBI Taxonomy" id="1930275"/>
    <lineage>
        <taxon>Bacteria</taxon>
        <taxon>Pseudomonadati</taxon>
        <taxon>Planctomycetota</taxon>
        <taxon>Planctomycetia</taxon>
        <taxon>Pirellulales</taxon>
        <taxon>Pirellulaceae</taxon>
        <taxon>Stieleria</taxon>
    </lineage>
</organism>
<keyword evidence="5" id="KW-1185">Reference proteome</keyword>
<keyword evidence="2" id="KW-0812">Transmembrane</keyword>
<dbReference type="InterPro" id="IPR012902">
    <property type="entry name" value="N_methyl_site"/>
</dbReference>
<dbReference type="InterPro" id="IPR045584">
    <property type="entry name" value="Pilin-like"/>
</dbReference>
<name>A0A517NWG0_9BACT</name>
<dbReference type="PANTHER" id="PTHR30093:SF2">
    <property type="entry name" value="TYPE II SECRETION SYSTEM PROTEIN H"/>
    <property type="match status" value="1"/>
</dbReference>
<accession>A0A517NWG0</accession>
<dbReference type="NCBIfam" id="TIGR04294">
    <property type="entry name" value="pre_pil_HX9DG"/>
    <property type="match status" value="1"/>
</dbReference>
<dbReference type="InterPro" id="IPR027558">
    <property type="entry name" value="Pre_pil_HX9DG_C"/>
</dbReference>
<evidence type="ECO:0000313" key="4">
    <source>
        <dbReference type="EMBL" id="QDT11463.1"/>
    </source>
</evidence>
<keyword evidence="2" id="KW-1133">Transmembrane helix</keyword>
<proteinExistence type="predicted"/>
<feature type="transmembrane region" description="Helical" evidence="2">
    <location>
        <begin position="54"/>
        <end position="82"/>
    </location>
</feature>
<gene>
    <name evidence="4" type="ORF">K239x_34610</name>
</gene>
<protein>
    <recommendedName>
        <fullName evidence="3">DUF1559 domain-containing protein</fullName>
    </recommendedName>
</protein>
<dbReference type="PANTHER" id="PTHR30093">
    <property type="entry name" value="GENERAL SECRETION PATHWAY PROTEIN G"/>
    <property type="match status" value="1"/>
</dbReference>
<dbReference type="Pfam" id="PF07596">
    <property type="entry name" value="SBP_bac_10"/>
    <property type="match status" value="1"/>
</dbReference>
<evidence type="ECO:0000256" key="1">
    <source>
        <dbReference type="SAM" id="MobiDB-lite"/>
    </source>
</evidence>
<evidence type="ECO:0000256" key="2">
    <source>
        <dbReference type="SAM" id="Phobius"/>
    </source>
</evidence>
<dbReference type="NCBIfam" id="TIGR02532">
    <property type="entry name" value="IV_pilin_GFxxxE"/>
    <property type="match status" value="1"/>
</dbReference>
<dbReference type="SUPFAM" id="SSF54523">
    <property type="entry name" value="Pili subunits"/>
    <property type="match status" value="1"/>
</dbReference>
<sequence>MESRSCKSLGVTQQRDGPLFVVKKTVLRLIRIRRFPPATSNMNIGHRFTAPRRCVCLGFTLVEVIVVMGVVGILVGLLLPAVQAAREAARRCNCSQQLAQVGLAIHNYHSAHDQLPNYGDGSKGAATNWWSAHTDSNGWRLSYLVGLTPFMEQQGLWEKIHQSGTPSFAAGSPAAGFPGKAADYKWPVMGPTPDQAYFGPWATEIPTLRCPSDPEVSSTLGLTNYAACLGDSSVWTMRGHHIMWMPGDDQTPAGDAVNGPPNGSDGTPNLASWASQSRAAQRGVFVTHHRQRFDDVTDGLSNTIMGGEIITRDSGASLTNKPNLAKPPFSLRDDPTSCSSMAFTGVGAQGLVSSIVGPSPRRGYCWADFHAAATGFHTILPPGGGSCMGQAVGETGVFTAHSNHQGGAHVLMCDGAVVFMTQSIEHSQDSGHGMVYLGGQREQAAKSKSPFGLWGALGTRASGESVVEQLNW</sequence>
<feature type="region of interest" description="Disordered" evidence="1">
    <location>
        <begin position="250"/>
        <end position="269"/>
    </location>
</feature>
<keyword evidence="2" id="KW-0472">Membrane</keyword>
<dbReference type="Proteomes" id="UP000319817">
    <property type="component" value="Chromosome"/>
</dbReference>
<dbReference type="InterPro" id="IPR011453">
    <property type="entry name" value="DUF1559"/>
</dbReference>
<dbReference type="AlphaFoldDB" id="A0A517NWG0"/>
<dbReference type="EMBL" id="CP036526">
    <property type="protein sequence ID" value="QDT11463.1"/>
    <property type="molecule type" value="Genomic_DNA"/>
</dbReference>
<evidence type="ECO:0000259" key="3">
    <source>
        <dbReference type="Pfam" id="PF07596"/>
    </source>
</evidence>
<evidence type="ECO:0000313" key="5">
    <source>
        <dbReference type="Proteomes" id="UP000319817"/>
    </source>
</evidence>
<feature type="domain" description="DUF1559" evidence="3">
    <location>
        <begin position="83"/>
        <end position="425"/>
    </location>
</feature>